<organism evidence="6 7">
    <name type="scientific">Pyxidicoccus parkwayensis</name>
    <dbReference type="NCBI Taxonomy" id="2813578"/>
    <lineage>
        <taxon>Bacteria</taxon>
        <taxon>Pseudomonadati</taxon>
        <taxon>Myxococcota</taxon>
        <taxon>Myxococcia</taxon>
        <taxon>Myxococcales</taxon>
        <taxon>Cystobacterineae</taxon>
        <taxon>Myxococcaceae</taxon>
        <taxon>Pyxidicoccus</taxon>
    </lineage>
</organism>
<evidence type="ECO:0000313" key="6">
    <source>
        <dbReference type="EMBL" id="QSQ18977.1"/>
    </source>
</evidence>
<feature type="domain" description="Methyl-accepting transducer" evidence="4">
    <location>
        <begin position="273"/>
        <end position="509"/>
    </location>
</feature>
<dbReference type="PROSITE" id="PS50111">
    <property type="entry name" value="CHEMOTAXIS_TRANSDUC_2"/>
    <property type="match status" value="1"/>
</dbReference>
<evidence type="ECO:0000256" key="1">
    <source>
        <dbReference type="ARBA" id="ARBA00023224"/>
    </source>
</evidence>
<dbReference type="PROSITE" id="PS50885">
    <property type="entry name" value="HAMP"/>
    <property type="match status" value="1"/>
</dbReference>
<dbReference type="SMART" id="SM00283">
    <property type="entry name" value="MA"/>
    <property type="match status" value="1"/>
</dbReference>
<dbReference type="EMBL" id="CP071090">
    <property type="protein sequence ID" value="QSQ18977.1"/>
    <property type="molecule type" value="Genomic_DNA"/>
</dbReference>
<dbReference type="SMART" id="SM00304">
    <property type="entry name" value="HAMP"/>
    <property type="match status" value="1"/>
</dbReference>
<dbReference type="InterPro" id="IPR004089">
    <property type="entry name" value="MCPsignal_dom"/>
</dbReference>
<sequence>MSLLRRLTVRLKLMLLTVVILAAFVASHAVQASMLERFRVGGPVYAALASHARTYDTVQALLGELNAARAVLHLMLLPTSADREKQLQGQWEEVAEGVDARFAEALSATDAPDARLYLEDARGTWSGYGKALREQVFSAPHAQRVDSVAAFVDGAPGRRYARMTEQLEAAANSLRLRRSELERSAEASVASTRRALLGAGLVLGLLLWGVSVTVRRTITRPLQALVAAARQVDGGDLSTRFATDAQDELGQLSRVLGHTVARLRELLVSVQQAGLESAAAAEELAAAAEEQNRSVGRQADAVAQASAQAQEIRQTSDLAANQASEVLRSAEAADAVSRSGMEALAGSFKGIQDLHSQFDRMSGCVEDLARRSARVSAVTDLVRELAKQSDMLAINAAIEATRAGEKGLGFKVVATEIRSLADRSVRATADVREQLEATTEAVRAAVEITEQGRTHVQQGLGQVRTGETRLEELTRILQESSSGLRRIATAVEQQHQGVSQIFSAVRELSTTTHDAVNAVDAMRQSAEQLRSVTRRLTGSLSGFRL</sequence>
<dbReference type="Gene3D" id="1.10.287.950">
    <property type="entry name" value="Methyl-accepting chemotaxis protein"/>
    <property type="match status" value="1"/>
</dbReference>
<dbReference type="PRINTS" id="PR00260">
    <property type="entry name" value="CHEMTRNSDUCR"/>
</dbReference>
<keyword evidence="7" id="KW-1185">Reference proteome</keyword>
<name>A0ABX7NJD0_9BACT</name>
<protein>
    <submittedName>
        <fullName evidence="6">Methyl-accepting chemotaxis protein</fullName>
    </submittedName>
</protein>
<dbReference type="RefSeq" id="WP_206720565.1">
    <property type="nucleotide sequence ID" value="NZ_CP071090.1"/>
</dbReference>
<keyword evidence="1 3" id="KW-0807">Transducer</keyword>
<dbReference type="PANTHER" id="PTHR32089:SF112">
    <property type="entry name" value="LYSOZYME-LIKE PROTEIN-RELATED"/>
    <property type="match status" value="1"/>
</dbReference>
<gene>
    <name evidence="6" type="ORF">JY651_26885</name>
</gene>
<dbReference type="Pfam" id="PF00672">
    <property type="entry name" value="HAMP"/>
    <property type="match status" value="1"/>
</dbReference>
<evidence type="ECO:0000313" key="7">
    <source>
        <dbReference type="Proteomes" id="UP000662747"/>
    </source>
</evidence>
<dbReference type="InterPro" id="IPR003660">
    <property type="entry name" value="HAMP_dom"/>
</dbReference>
<evidence type="ECO:0000256" key="2">
    <source>
        <dbReference type="ARBA" id="ARBA00029447"/>
    </source>
</evidence>
<accession>A0ABX7NJD0</accession>
<evidence type="ECO:0000259" key="5">
    <source>
        <dbReference type="PROSITE" id="PS50885"/>
    </source>
</evidence>
<proteinExistence type="inferred from homology"/>
<dbReference type="Gene3D" id="6.10.340.10">
    <property type="match status" value="1"/>
</dbReference>
<reference evidence="6 7" key="1">
    <citation type="submission" date="2021-02" db="EMBL/GenBank/DDBJ databases">
        <title>De Novo genome assembly of isolated myxobacteria.</title>
        <authorList>
            <person name="Stevens D.C."/>
        </authorList>
    </citation>
    <scope>NUCLEOTIDE SEQUENCE [LARGE SCALE GENOMIC DNA]</scope>
    <source>
        <strain evidence="7">SCPEA02</strain>
    </source>
</reference>
<evidence type="ECO:0000256" key="3">
    <source>
        <dbReference type="PROSITE-ProRule" id="PRU00284"/>
    </source>
</evidence>
<dbReference type="InterPro" id="IPR004090">
    <property type="entry name" value="Chemotax_Me-accpt_rcpt"/>
</dbReference>
<comment type="similarity">
    <text evidence="2">Belongs to the methyl-accepting chemotaxis (MCP) protein family.</text>
</comment>
<dbReference type="SUPFAM" id="SSF58104">
    <property type="entry name" value="Methyl-accepting chemotaxis protein (MCP) signaling domain"/>
    <property type="match status" value="1"/>
</dbReference>
<dbReference type="Proteomes" id="UP000662747">
    <property type="component" value="Chromosome"/>
</dbReference>
<evidence type="ECO:0000259" key="4">
    <source>
        <dbReference type="PROSITE" id="PS50111"/>
    </source>
</evidence>
<dbReference type="Pfam" id="PF00015">
    <property type="entry name" value="MCPsignal"/>
    <property type="match status" value="1"/>
</dbReference>
<dbReference type="PANTHER" id="PTHR32089">
    <property type="entry name" value="METHYL-ACCEPTING CHEMOTAXIS PROTEIN MCPB"/>
    <property type="match status" value="1"/>
</dbReference>
<dbReference type="CDD" id="cd06225">
    <property type="entry name" value="HAMP"/>
    <property type="match status" value="1"/>
</dbReference>
<feature type="domain" description="HAMP" evidence="5">
    <location>
        <begin position="216"/>
        <end position="268"/>
    </location>
</feature>